<sequence>MPGKYKSDSRSFNGSCKIRSQSPTVYSGEATHENAQIYANPPLIATEENKTCADRAIISGKSGEKTK</sequence>
<proteinExistence type="predicted"/>
<organism evidence="2 3">
    <name type="scientific">Erwinia mallotivora</name>
    <dbReference type="NCBI Taxonomy" id="69222"/>
    <lineage>
        <taxon>Bacteria</taxon>
        <taxon>Pseudomonadati</taxon>
        <taxon>Pseudomonadota</taxon>
        <taxon>Gammaproteobacteria</taxon>
        <taxon>Enterobacterales</taxon>
        <taxon>Erwiniaceae</taxon>
        <taxon>Erwinia</taxon>
    </lineage>
</organism>
<evidence type="ECO:0000313" key="2">
    <source>
        <dbReference type="EMBL" id="EXU77207.1"/>
    </source>
</evidence>
<gene>
    <name evidence="2" type="ORF">BG55_01140</name>
</gene>
<reference evidence="2 3" key="1">
    <citation type="submission" date="2014-02" db="EMBL/GenBank/DDBJ databases">
        <title>Draft genome of Erwinia mallotivora strain BT-MARDI, a papaya dieback pathogen.</title>
        <authorList>
            <person name="Redzuan R."/>
            <person name="Abu Bakar N."/>
            <person name="Badrun R."/>
            <person name="Mohd Raih M.F."/>
            <person name="Rozano L."/>
            <person name="Mat Amin N."/>
        </authorList>
    </citation>
    <scope>NUCLEOTIDE SEQUENCE [LARGE SCALE GENOMIC DNA]</scope>
    <source>
        <strain evidence="2 3">BT-MARDI</strain>
    </source>
</reference>
<evidence type="ECO:0000256" key="1">
    <source>
        <dbReference type="SAM" id="MobiDB-lite"/>
    </source>
</evidence>
<dbReference type="EMBL" id="JFHN01000017">
    <property type="protein sequence ID" value="EXU77207.1"/>
    <property type="molecule type" value="Genomic_DNA"/>
</dbReference>
<dbReference type="STRING" id="69222.BG55_01140"/>
<comment type="caution">
    <text evidence="2">The sequence shown here is derived from an EMBL/GenBank/DDBJ whole genome shotgun (WGS) entry which is preliminary data.</text>
</comment>
<dbReference type="AlphaFoldDB" id="A0A014Q275"/>
<protein>
    <submittedName>
        <fullName evidence="2">Uncharacterized protein</fullName>
    </submittedName>
</protein>
<keyword evidence="3" id="KW-1185">Reference proteome</keyword>
<evidence type="ECO:0000313" key="3">
    <source>
        <dbReference type="Proteomes" id="UP000019918"/>
    </source>
</evidence>
<name>A0A014Q275_9GAMM</name>
<feature type="region of interest" description="Disordered" evidence="1">
    <location>
        <begin position="1"/>
        <end position="27"/>
    </location>
</feature>
<feature type="compositionally biased region" description="Polar residues" evidence="1">
    <location>
        <begin position="10"/>
        <end position="25"/>
    </location>
</feature>
<accession>A0A014Q275</accession>
<dbReference type="Proteomes" id="UP000019918">
    <property type="component" value="Unassembled WGS sequence"/>
</dbReference>